<reference evidence="1 2" key="1">
    <citation type="journal article" date="2015" name="BMC Microbiol.">
        <title>Lactobacillus ruminis strains cluster according to their mammalian gut source.</title>
        <authorList>
            <person name="O' Donnell M.M."/>
            <person name="Harris H.M."/>
            <person name="Lynch D.B."/>
            <person name="Ross R.P."/>
            <person name="O'Toole P.W."/>
        </authorList>
    </citation>
    <scope>NUCLEOTIDE SEQUENCE [LARGE SCALE GENOMIC DNA]</scope>
    <source>
        <strain evidence="1 2">DPC 6832</strain>
    </source>
</reference>
<protein>
    <recommendedName>
        <fullName evidence="3">N-acetyltransferase domain-containing protein</fullName>
    </recommendedName>
</protein>
<dbReference type="Gene3D" id="3.40.630.30">
    <property type="match status" value="1"/>
</dbReference>
<dbReference type="AlphaFoldDB" id="A0A837DWL4"/>
<organism evidence="1 2">
    <name type="scientific">Ligilactobacillus ruminis DPC 6832</name>
    <dbReference type="NCBI Taxonomy" id="1402208"/>
    <lineage>
        <taxon>Bacteria</taxon>
        <taxon>Bacillati</taxon>
        <taxon>Bacillota</taxon>
        <taxon>Bacilli</taxon>
        <taxon>Lactobacillales</taxon>
        <taxon>Lactobacillaceae</taxon>
        <taxon>Ligilactobacillus</taxon>
    </lineage>
</organism>
<dbReference type="SUPFAM" id="SSF55729">
    <property type="entry name" value="Acyl-CoA N-acyltransferases (Nat)"/>
    <property type="match status" value="1"/>
</dbReference>
<evidence type="ECO:0000313" key="1">
    <source>
        <dbReference type="EMBL" id="KIC05622.1"/>
    </source>
</evidence>
<dbReference type="EMBL" id="AWYA01000008">
    <property type="protein sequence ID" value="KIC05622.1"/>
    <property type="molecule type" value="Genomic_DNA"/>
</dbReference>
<evidence type="ECO:0000313" key="2">
    <source>
        <dbReference type="Proteomes" id="UP000031011"/>
    </source>
</evidence>
<accession>A0A837DWL4</accession>
<sequence>MTLCIKSYCGEEKMKIYHGMQAIVEEQFALDYNCQKNDFENKETLVTIAKKQLGQRRFEETENFFSILIYNGKLVITANEALESWCREILAKKMTAEWGFEAQTLIMINEKLREFGYQIDEAHVYFLPFALNAEKGRQVEIIPKEDIPSYANDKRIEEAFEYETCKDDEIGTVIRNESGEILAVAGASSNSDKMWEIGIDSFETGKGYASKVVSRLAFEVWKLGRVPYYGTALSHLASQNVALRSGFLPAFCELRTIKTNC</sequence>
<comment type="caution">
    <text evidence="1">The sequence shown here is derived from an EMBL/GenBank/DDBJ whole genome shotgun (WGS) entry which is preliminary data.</text>
</comment>
<dbReference type="Proteomes" id="UP000031011">
    <property type="component" value="Unassembled WGS sequence"/>
</dbReference>
<evidence type="ECO:0008006" key="3">
    <source>
        <dbReference type="Google" id="ProtNLM"/>
    </source>
</evidence>
<name>A0A837DWL4_9LACO</name>
<proteinExistence type="predicted"/>
<dbReference type="InterPro" id="IPR016181">
    <property type="entry name" value="Acyl_CoA_acyltransferase"/>
</dbReference>
<gene>
    <name evidence="1" type="ORF">LRN_1570</name>
</gene>